<name>A0A0C9WXR7_9AGAR</name>
<keyword evidence="10" id="KW-1185">Reference proteome</keyword>
<organism evidence="9 10">
    <name type="scientific">Laccaria amethystina LaAM-08-1</name>
    <dbReference type="NCBI Taxonomy" id="1095629"/>
    <lineage>
        <taxon>Eukaryota</taxon>
        <taxon>Fungi</taxon>
        <taxon>Dikarya</taxon>
        <taxon>Basidiomycota</taxon>
        <taxon>Agaricomycotina</taxon>
        <taxon>Agaricomycetes</taxon>
        <taxon>Agaricomycetidae</taxon>
        <taxon>Agaricales</taxon>
        <taxon>Agaricineae</taxon>
        <taxon>Hydnangiaceae</taxon>
        <taxon>Laccaria</taxon>
    </lineage>
</organism>
<evidence type="ECO:0000256" key="7">
    <source>
        <dbReference type="SAM" id="MobiDB-lite"/>
    </source>
</evidence>
<reference evidence="10" key="2">
    <citation type="submission" date="2015-01" db="EMBL/GenBank/DDBJ databases">
        <title>Evolutionary Origins and Diversification of the Mycorrhizal Mutualists.</title>
        <authorList>
            <consortium name="DOE Joint Genome Institute"/>
            <consortium name="Mycorrhizal Genomics Consortium"/>
            <person name="Kohler A."/>
            <person name="Kuo A."/>
            <person name="Nagy L.G."/>
            <person name="Floudas D."/>
            <person name="Copeland A."/>
            <person name="Barry K.W."/>
            <person name="Cichocki N."/>
            <person name="Veneault-Fourrey C."/>
            <person name="LaButti K."/>
            <person name="Lindquist E.A."/>
            <person name="Lipzen A."/>
            <person name="Lundell T."/>
            <person name="Morin E."/>
            <person name="Murat C."/>
            <person name="Riley R."/>
            <person name="Ohm R."/>
            <person name="Sun H."/>
            <person name="Tunlid A."/>
            <person name="Henrissat B."/>
            <person name="Grigoriev I.V."/>
            <person name="Hibbett D.S."/>
            <person name="Martin F."/>
        </authorList>
    </citation>
    <scope>NUCLEOTIDE SEQUENCE [LARGE SCALE GENOMIC DNA]</scope>
    <source>
        <strain evidence="10">LaAM-08-1</strain>
    </source>
</reference>
<dbReference type="InterPro" id="IPR040501">
    <property type="entry name" value="TFA2_Winged_2"/>
</dbReference>
<dbReference type="InterPro" id="IPR003166">
    <property type="entry name" value="TFIIE_bsu_DNA-bd"/>
</dbReference>
<feature type="region of interest" description="Disordered" evidence="7">
    <location>
        <begin position="221"/>
        <end position="275"/>
    </location>
</feature>
<dbReference type="HOGENOM" id="CLU_555557_0_0_1"/>
<dbReference type="GO" id="GO:0006367">
    <property type="term" value="P:transcription initiation at RNA polymerase II promoter"/>
    <property type="evidence" value="ECO:0007669"/>
    <property type="project" value="InterPro"/>
</dbReference>
<dbReference type="Pfam" id="PF18121">
    <property type="entry name" value="TFA2_Winged_2"/>
    <property type="match status" value="1"/>
</dbReference>
<dbReference type="PROSITE" id="PS51351">
    <property type="entry name" value="TFIIE_BETA_C"/>
    <property type="match status" value="1"/>
</dbReference>
<gene>
    <name evidence="9" type="ORF">K443DRAFT_647662</name>
</gene>
<dbReference type="STRING" id="1095629.A0A0C9WXR7"/>
<evidence type="ECO:0000256" key="4">
    <source>
        <dbReference type="ARBA" id="ARBA00023163"/>
    </source>
</evidence>
<keyword evidence="5" id="KW-0539">Nucleus</keyword>
<dbReference type="InterPro" id="IPR019191">
    <property type="entry name" value="Essential_protein_Yae1_N"/>
</dbReference>
<feature type="domain" description="TFIIE beta" evidence="8">
    <location>
        <begin position="269"/>
        <end position="346"/>
    </location>
</feature>
<dbReference type="InterPro" id="IPR016656">
    <property type="entry name" value="TFIIE-bsu"/>
</dbReference>
<keyword evidence="2" id="KW-0805">Transcription regulation</keyword>
<evidence type="ECO:0000256" key="5">
    <source>
        <dbReference type="ARBA" id="ARBA00023242"/>
    </source>
</evidence>
<comment type="function">
    <text evidence="6">Recruits TFIIH to the initiation complex and stimulates the RNA polymerase II C-terminal domain kinase and DNA-dependent ATPase activities of TFIIH. Both TFIIH and TFIIE are required for promoter clearance by RNA polymerase.</text>
</comment>
<proteinExistence type="predicted"/>
<keyword evidence="4" id="KW-0804">Transcription</keyword>
<dbReference type="CDD" id="cd07977">
    <property type="entry name" value="TFIIE_beta_winged_helix"/>
    <property type="match status" value="1"/>
</dbReference>
<dbReference type="GO" id="GO:0003677">
    <property type="term" value="F:DNA binding"/>
    <property type="evidence" value="ECO:0007669"/>
    <property type="project" value="UniProtKB-KW"/>
</dbReference>
<feature type="region of interest" description="Disordered" evidence="7">
    <location>
        <begin position="458"/>
        <end position="483"/>
    </location>
</feature>
<sequence length="500" mass="54848">MDSPWEEDPDHGAFRNAEWSKMSSDFTNAGYREGITAGKESALQEGFDAGFADTGAPIGREIGRLRGISAAILAMVNSSGSGQDESTAADARDVASQLVNLRFSDIAPRDLEAEEHGRQHMEANDDYGMEVGEELAEKREMEGIEDLLAKLTAGKNTKDSGRPTVEDLKRLNERLQALSSRLSLELTEVTQVTNASLTSFTMSKLQKDAAAFKSALHRQDYSSWHSQPRPLDSHPTSSASSPAASASAPIGSTSPSEGKKKRPKTNIVYSQPADTGTGTNVNTQLVYLVDYLKGTPNPLRLEDLAIYTQTPVDVDMLLREKLKAHDKVHVDPKTGLYSYKHEYNFRNKAALLVEIQRQTRKGSGISVRALKESWKEAPAAVEELEKEGEVLVTRTVKDGQLRMVFWNEIKPTEEAGGMQVEKEFLDLWHELKVPTGGDLSKQLAHEGLQVTAAEAIAPKAPTTKKKGKRGGAPRQRQVRITNTHLKGEIDLSKDYVAPGK</sequence>
<accession>A0A0C9WXR7</accession>
<dbReference type="GO" id="GO:0005673">
    <property type="term" value="C:transcription factor TFIIE complex"/>
    <property type="evidence" value="ECO:0007669"/>
    <property type="project" value="InterPro"/>
</dbReference>
<dbReference type="GO" id="GO:0001097">
    <property type="term" value="F:TFIIH-class transcription factor complex binding"/>
    <property type="evidence" value="ECO:0007669"/>
    <property type="project" value="TreeGrafter"/>
</dbReference>
<evidence type="ECO:0000259" key="8">
    <source>
        <dbReference type="PROSITE" id="PS51351"/>
    </source>
</evidence>
<keyword evidence="3" id="KW-0238">DNA-binding</keyword>
<dbReference type="AlphaFoldDB" id="A0A0C9WXR7"/>
<dbReference type="EMBL" id="KN838569">
    <property type="protein sequence ID" value="KIK04510.1"/>
    <property type="molecule type" value="Genomic_DNA"/>
</dbReference>
<dbReference type="OrthoDB" id="3907302at2759"/>
<dbReference type="PANTHER" id="PTHR12716">
    <property type="entry name" value="TRANSCRIPTION INITIATION FACTOR IIE, BETA SUBUNIT"/>
    <property type="match status" value="1"/>
</dbReference>
<reference evidence="9 10" key="1">
    <citation type="submission" date="2014-04" db="EMBL/GenBank/DDBJ databases">
        <authorList>
            <consortium name="DOE Joint Genome Institute"/>
            <person name="Kuo A."/>
            <person name="Kohler A."/>
            <person name="Nagy L.G."/>
            <person name="Floudas D."/>
            <person name="Copeland A."/>
            <person name="Barry K.W."/>
            <person name="Cichocki N."/>
            <person name="Veneault-Fourrey C."/>
            <person name="LaButti K."/>
            <person name="Lindquist E.A."/>
            <person name="Lipzen A."/>
            <person name="Lundell T."/>
            <person name="Morin E."/>
            <person name="Murat C."/>
            <person name="Sun H."/>
            <person name="Tunlid A."/>
            <person name="Henrissat B."/>
            <person name="Grigoriev I.V."/>
            <person name="Hibbett D.S."/>
            <person name="Martin F."/>
            <person name="Nordberg H.P."/>
            <person name="Cantor M.N."/>
            <person name="Hua S.X."/>
        </authorList>
    </citation>
    <scope>NUCLEOTIDE SEQUENCE [LARGE SCALE GENOMIC DNA]</scope>
    <source>
        <strain evidence="9 10">LaAM-08-1</strain>
    </source>
</reference>
<dbReference type="Pfam" id="PF09811">
    <property type="entry name" value="Yae1_N"/>
    <property type="match status" value="1"/>
</dbReference>
<feature type="compositionally biased region" description="Low complexity" evidence="7">
    <location>
        <begin position="233"/>
        <end position="256"/>
    </location>
</feature>
<evidence type="ECO:0000256" key="6">
    <source>
        <dbReference type="ARBA" id="ARBA00025581"/>
    </source>
</evidence>
<evidence type="ECO:0000256" key="3">
    <source>
        <dbReference type="ARBA" id="ARBA00023125"/>
    </source>
</evidence>
<evidence type="ECO:0000256" key="2">
    <source>
        <dbReference type="ARBA" id="ARBA00023015"/>
    </source>
</evidence>
<dbReference type="Proteomes" id="UP000054477">
    <property type="component" value="Unassembled WGS sequence"/>
</dbReference>
<evidence type="ECO:0000313" key="9">
    <source>
        <dbReference type="EMBL" id="KIK04510.1"/>
    </source>
</evidence>
<feature type="compositionally biased region" description="Basic residues" evidence="7">
    <location>
        <begin position="462"/>
        <end position="471"/>
    </location>
</feature>
<evidence type="ECO:0000313" key="10">
    <source>
        <dbReference type="Proteomes" id="UP000054477"/>
    </source>
</evidence>
<dbReference type="Pfam" id="PF02186">
    <property type="entry name" value="TFIIE_beta"/>
    <property type="match status" value="1"/>
</dbReference>
<comment type="subcellular location">
    <subcellularLocation>
        <location evidence="1">Nucleus</location>
    </subcellularLocation>
</comment>
<evidence type="ECO:0000256" key="1">
    <source>
        <dbReference type="ARBA" id="ARBA00004123"/>
    </source>
</evidence>
<dbReference type="PANTHER" id="PTHR12716:SF8">
    <property type="entry name" value="TRANSCRIPTION INITIATION FACTOR IIE SUBUNIT BETA"/>
    <property type="match status" value="1"/>
</dbReference>
<protein>
    <recommendedName>
        <fullName evidence="8">TFIIE beta domain-containing protein</fullName>
    </recommendedName>
</protein>